<gene>
    <name evidence="2" type="ordered locus">BPUM_3715</name>
</gene>
<keyword evidence="2" id="KW-0223">Dioxygenase</keyword>
<proteinExistence type="predicted"/>
<dbReference type="CDD" id="cd08346">
    <property type="entry name" value="PcpA_N_like"/>
    <property type="match status" value="1"/>
</dbReference>
<name>A8FJE2_BACP2</name>
<evidence type="ECO:0000313" key="2">
    <source>
        <dbReference type="EMBL" id="ABV64359.1"/>
    </source>
</evidence>
<dbReference type="KEGG" id="bpu:BPUM_3715"/>
<evidence type="ECO:0000259" key="1">
    <source>
        <dbReference type="PROSITE" id="PS51819"/>
    </source>
</evidence>
<feature type="domain" description="VOC" evidence="1">
    <location>
        <begin position="20"/>
        <end position="144"/>
    </location>
</feature>
<dbReference type="InterPro" id="IPR052537">
    <property type="entry name" value="Extradiol_RC_dioxygenase"/>
</dbReference>
<dbReference type="AlphaFoldDB" id="A8FJE2"/>
<reference evidence="2 3" key="1">
    <citation type="journal article" date="2007" name="PLoS ONE">
        <title>Paradoxical DNA repair and peroxide resistance gene conservation in Bacillus pumilus SAFR-032.</title>
        <authorList>
            <person name="Gioia J."/>
            <person name="Yerrapragada S."/>
            <person name="Qin X."/>
            <person name="Jiang H."/>
            <person name="Igboeli O.C."/>
            <person name="Muzny D."/>
            <person name="Dugan-Rocha S."/>
            <person name="Ding Y."/>
            <person name="Hawes A."/>
            <person name="Liu W."/>
            <person name="Perez L."/>
            <person name="Kovar C."/>
            <person name="Dinh H."/>
            <person name="Lee S."/>
            <person name="Nazareth L."/>
            <person name="Blyth P."/>
            <person name="Holder M."/>
            <person name="Buhay C."/>
            <person name="Tirumalai M.R."/>
            <person name="Liu Y."/>
            <person name="Dasgupta I."/>
            <person name="Bokhetache L."/>
            <person name="Fujita M."/>
            <person name="Karouia F."/>
            <person name="Eswara Moorthy P."/>
            <person name="Siefert J."/>
            <person name="Uzman A."/>
            <person name="Buzumbo P."/>
            <person name="Verma A."/>
            <person name="Zwiya H."/>
            <person name="McWilliams B.D."/>
            <person name="Olowu A."/>
            <person name="Clinkenbeard K.D."/>
            <person name="Newcombe D."/>
            <person name="Golebiewski L."/>
            <person name="Petrosino J.F."/>
            <person name="Nicholson W.L."/>
            <person name="Fox G.E."/>
            <person name="Venkateswaran K."/>
            <person name="Highlander S.K."/>
            <person name="Weinstock G.M."/>
        </authorList>
    </citation>
    <scope>NUCLEOTIDE SEQUENCE [LARGE SCALE GENOMIC DNA]</scope>
    <source>
        <strain evidence="2 3">SAFR-032</strain>
    </source>
</reference>
<keyword evidence="2" id="KW-0560">Oxidoreductase</keyword>
<dbReference type="PROSITE" id="PS51819">
    <property type="entry name" value="VOC"/>
    <property type="match status" value="2"/>
</dbReference>
<dbReference type="GeneID" id="5623008"/>
<evidence type="ECO:0000313" key="3">
    <source>
        <dbReference type="Proteomes" id="UP000001355"/>
    </source>
</evidence>
<keyword evidence="3" id="KW-1185">Reference proteome</keyword>
<organism evidence="2 3">
    <name type="scientific">Bacillus pumilus (strain SAFR-032)</name>
    <dbReference type="NCBI Taxonomy" id="315750"/>
    <lineage>
        <taxon>Bacteria</taxon>
        <taxon>Bacillati</taxon>
        <taxon>Bacillota</taxon>
        <taxon>Bacilli</taxon>
        <taxon>Bacillales</taxon>
        <taxon>Bacillaceae</taxon>
        <taxon>Bacillus</taxon>
    </lineage>
</organism>
<reference evidence="2 3" key="2">
    <citation type="journal article" date="2013" name="Extremophiles">
        <title>An ICEBs1-like element may be associated with the extreme radiation and desiccation resistance of Bacillus pumilus SAFR-032 spores.</title>
        <authorList>
            <person name="Tirumalai M.R."/>
            <person name="Fox G.E."/>
        </authorList>
    </citation>
    <scope>NUCLEOTIDE SEQUENCE [LARGE SCALE GENOMIC DNA]</scope>
    <source>
        <strain evidence="2 3">SAFR-032</strain>
    </source>
</reference>
<dbReference type="PANTHER" id="PTHR36110">
    <property type="entry name" value="RING-CLEAVING DIOXYGENASE MHQE-RELATED"/>
    <property type="match status" value="1"/>
</dbReference>
<dbReference type="STRING" id="315750.BPUM_3715"/>
<dbReference type="CDD" id="cd08347">
    <property type="entry name" value="PcpA_C_like"/>
    <property type="match status" value="1"/>
</dbReference>
<dbReference type="RefSeq" id="WP_012011906.1">
    <property type="nucleotide sequence ID" value="NC_009848.4"/>
</dbReference>
<dbReference type="InterPro" id="IPR004360">
    <property type="entry name" value="Glyas_Fos-R_dOase_dom"/>
</dbReference>
<dbReference type="InterPro" id="IPR029068">
    <property type="entry name" value="Glyas_Bleomycin-R_OHBP_Dase"/>
</dbReference>
<accession>A8FJE2</accession>
<dbReference type="InterPro" id="IPR037523">
    <property type="entry name" value="VOC_core"/>
</dbReference>
<protein>
    <submittedName>
        <fullName evidence="2">Ring-cleaving dioxygenase</fullName>
    </submittedName>
</protein>
<dbReference type="eggNOG" id="COG0346">
    <property type="taxonomic scope" value="Bacteria"/>
</dbReference>
<dbReference type="EMBL" id="CP000813">
    <property type="protein sequence ID" value="ABV64359.1"/>
    <property type="molecule type" value="Genomic_DNA"/>
</dbReference>
<dbReference type="Pfam" id="PF00903">
    <property type="entry name" value="Glyoxalase"/>
    <property type="match status" value="2"/>
</dbReference>
<dbReference type="HOGENOM" id="CLU_057821_0_0_9"/>
<feature type="domain" description="VOC" evidence="1">
    <location>
        <begin position="165"/>
        <end position="282"/>
    </location>
</feature>
<dbReference type="PANTHER" id="PTHR36110:SF2">
    <property type="entry name" value="RING-CLEAVING DIOXYGENASE MHQE-RELATED"/>
    <property type="match status" value="1"/>
</dbReference>
<sequence length="330" mass="36997">MNRGLLLHDRRSLEVKKTEGIHHITAIVGHPQENVDFYAGVLGLRLVKKTVNFDDPGTYHLYFGNEGGSPGTIITFFPWPGAQKGQIGAGQVGVTTYVVPPGAFSFWKERLEQFDISYEMVERFDEAFLSFEDPHGLLIELVERAEGKQNDWTFNGVTPDVAIKGFGGAVLLTSQPEQTMQLLEQTMGFERVGAEEDYVRFRSFGEIGNVIDVNKTPVARGRMGVGVVHHIAWRATDDQDQLDWQRHIAQSGYQVTPVQDRNYFNAIYFRELGGILFEIATDPPGFAHDESVETMGEALKLPPQYEAQRSQIEQIVLPIEVRELKGKGDA</sequence>
<dbReference type="SUPFAM" id="SSF54593">
    <property type="entry name" value="Glyoxalase/Bleomycin resistance protein/Dihydroxybiphenyl dioxygenase"/>
    <property type="match status" value="1"/>
</dbReference>
<dbReference type="GO" id="GO:0051213">
    <property type="term" value="F:dioxygenase activity"/>
    <property type="evidence" value="ECO:0007669"/>
    <property type="project" value="UniProtKB-KW"/>
</dbReference>
<dbReference type="Proteomes" id="UP000001355">
    <property type="component" value="Chromosome"/>
</dbReference>
<dbReference type="Gene3D" id="3.10.180.10">
    <property type="entry name" value="2,3-Dihydroxybiphenyl 1,2-Dioxygenase, domain 1"/>
    <property type="match status" value="2"/>
</dbReference>
<reference evidence="2 3" key="3">
    <citation type="journal article" date="2013" name="PLoS ONE">
        <title>Candidate genes that may be responsible for the unusual resistances exhibited by Bacillus pumilus SAFR-032 spores.</title>
        <authorList>
            <person name="Tirumalai M.R."/>
            <person name="Rastogi R."/>
            <person name="Zamani N."/>
            <person name="O'Bryant Williams E."/>
            <person name="Allen S."/>
            <person name="Diouf F."/>
            <person name="Kwende S."/>
            <person name="Weinstock G.M."/>
            <person name="Venkateswaran K.J."/>
            <person name="Fox G.E."/>
        </authorList>
    </citation>
    <scope>NUCLEOTIDE SEQUENCE [LARGE SCALE GENOMIC DNA]</scope>
    <source>
        <strain evidence="2 3">SAFR-032</strain>
    </source>
</reference>